<dbReference type="InterPro" id="IPR029014">
    <property type="entry name" value="NiFe-Hase_large"/>
</dbReference>
<organism evidence="7">
    <name type="scientific">candidate division WOR-3 bacterium</name>
    <dbReference type="NCBI Taxonomy" id="2052148"/>
    <lineage>
        <taxon>Bacteria</taxon>
        <taxon>Bacteria division WOR-3</taxon>
    </lineage>
</organism>
<feature type="binding site" evidence="6">
    <location>
        <position position="65"/>
    </location>
    <ligand>
        <name>Ni(2+)</name>
        <dbReference type="ChEBI" id="CHEBI:49786"/>
    </ligand>
</feature>
<evidence type="ECO:0000256" key="4">
    <source>
        <dbReference type="ARBA" id="ARBA00022723"/>
    </source>
</evidence>
<dbReference type="InterPro" id="IPR001501">
    <property type="entry name" value="Ni-dep_hyd_lsu"/>
</dbReference>
<dbReference type="AlphaFoldDB" id="A0A7C0XCF6"/>
<proteinExistence type="inferred from homology"/>
<dbReference type="PANTHER" id="PTHR43600:SF2">
    <property type="entry name" value="F420-NON-REDUCING HYDROGENASE VHU SUBUNIT A"/>
    <property type="match status" value="1"/>
</dbReference>
<feature type="binding site" evidence="6">
    <location>
        <position position="462"/>
    </location>
    <ligand>
        <name>Fe cation</name>
        <dbReference type="ChEBI" id="CHEBI:24875"/>
    </ligand>
</feature>
<evidence type="ECO:0000256" key="6">
    <source>
        <dbReference type="PIRSR" id="PIRSR601501-1"/>
    </source>
</evidence>
<dbReference type="Proteomes" id="UP000885931">
    <property type="component" value="Unassembled WGS sequence"/>
</dbReference>
<name>A0A7C0XCF6_UNCW3</name>
<dbReference type="Gene3D" id="1.10.645.10">
    <property type="entry name" value="Cytochrome-c3 Hydrogenase, chain B"/>
    <property type="match status" value="1"/>
</dbReference>
<dbReference type="EMBL" id="DRBW01000050">
    <property type="protein sequence ID" value="HDM89838.1"/>
    <property type="molecule type" value="Genomic_DNA"/>
</dbReference>
<dbReference type="PANTHER" id="PTHR43600">
    <property type="entry name" value="COENZYME F420 HYDROGENASE, SUBUNIT ALPHA"/>
    <property type="match status" value="1"/>
</dbReference>
<feature type="binding site" evidence="6">
    <location>
        <position position="413"/>
    </location>
    <ligand>
        <name>Mg(2+)</name>
        <dbReference type="ChEBI" id="CHEBI:18420"/>
    </ligand>
</feature>
<feature type="binding site" evidence="6">
    <location>
        <position position="459"/>
    </location>
    <ligand>
        <name>Ni(2+)</name>
        <dbReference type="ChEBI" id="CHEBI:49786"/>
    </ligand>
</feature>
<comment type="cofactor">
    <cofactor evidence="6">
        <name>Fe cation</name>
        <dbReference type="ChEBI" id="CHEBI:24875"/>
    </cofactor>
</comment>
<protein>
    <submittedName>
        <fullName evidence="7">Ni/Fe hydrogenase subunit alpha</fullName>
    </submittedName>
</protein>
<reference evidence="7" key="1">
    <citation type="journal article" date="2020" name="mSystems">
        <title>Genome- and Community-Level Interaction Insights into Carbon Utilization and Element Cycling Functions of Hydrothermarchaeota in Hydrothermal Sediment.</title>
        <authorList>
            <person name="Zhou Z."/>
            <person name="Liu Y."/>
            <person name="Xu W."/>
            <person name="Pan J."/>
            <person name="Luo Z.H."/>
            <person name="Li M."/>
        </authorList>
    </citation>
    <scope>NUCLEOTIDE SEQUENCE [LARGE SCALE GENOMIC DNA]</scope>
    <source>
        <strain evidence="7">HyVt-237</strain>
    </source>
</reference>
<sequence>MGREIKIDPVTRLEGHAKIAIFLDDKGNVEDSYFQIVELRGFEEFCKGRPVEEMPRLVTRLCGVCPWAHHIASAKAADGVFGVEPPPTGKKLREIGYLAHFLESHLEHIYALGPAPDFIVGPDADPAKRNLFGVIEKVGLEVGKKVIEHRAYAVRIEDMLGGKSTHPVYAIPGGVSHPITEEERDEIRKMGQSLVDFCLFTLDVVDKYILKNDRFLELIMSPDVYYHETHYISLVDDKNKVNFYEGDFRVVDPKGREILKFAPEEYLDHIAEHVEPWTYLKFPYLKDKGWHGFVDGPESGVMRSAPLGRLNASEGFTTPKAQAEYEKFFEFMGGKPVHNTLTYHWARAIECLYSAERIVELCDEPDITDKHVRNVPTPETYKGEGIAGIEAPRGSLIHHYRGDENGLITELNLIVATAFNYAGMNMSIKKAAKALIKNGKVDQGILNMVEMAFRCYDPCFSCATHSLPGTMPIKIDIFDKDGNLVDTIQRG</sequence>
<comment type="caution">
    <text evidence="7">The sequence shown here is derived from an EMBL/GenBank/DDBJ whole genome shotgun (WGS) entry which is preliminary data.</text>
</comment>
<evidence type="ECO:0000256" key="3">
    <source>
        <dbReference type="ARBA" id="ARBA00022596"/>
    </source>
</evidence>
<evidence type="ECO:0000256" key="5">
    <source>
        <dbReference type="ARBA" id="ARBA00023002"/>
    </source>
</evidence>
<evidence type="ECO:0000313" key="7">
    <source>
        <dbReference type="EMBL" id="HDM89838.1"/>
    </source>
</evidence>
<evidence type="ECO:0000256" key="2">
    <source>
        <dbReference type="ARBA" id="ARBA00009292"/>
    </source>
</evidence>
<gene>
    <name evidence="7" type="ORF">ENG67_01345</name>
</gene>
<keyword evidence="6" id="KW-0460">Magnesium</keyword>
<dbReference type="Pfam" id="PF00374">
    <property type="entry name" value="NiFeSe_Hases"/>
    <property type="match status" value="2"/>
</dbReference>
<dbReference type="GO" id="GO:0016151">
    <property type="term" value="F:nickel cation binding"/>
    <property type="evidence" value="ECO:0007669"/>
    <property type="project" value="InterPro"/>
</dbReference>
<evidence type="ECO:0000256" key="1">
    <source>
        <dbReference type="ARBA" id="ARBA00001967"/>
    </source>
</evidence>
<comment type="similarity">
    <text evidence="2">Belongs to the [NiFe]/[NiFeSe] hydrogenase large subunit family.</text>
</comment>
<comment type="cofactor">
    <cofactor evidence="1 6">
        <name>Ni(2+)</name>
        <dbReference type="ChEBI" id="CHEBI:49786"/>
    </cofactor>
</comment>
<keyword evidence="4 6" id="KW-0479">Metal-binding</keyword>
<accession>A0A7C0XCF6</accession>
<dbReference type="GO" id="GO:0016491">
    <property type="term" value="F:oxidoreductase activity"/>
    <property type="evidence" value="ECO:0007669"/>
    <property type="project" value="UniProtKB-KW"/>
</dbReference>
<keyword evidence="5" id="KW-0560">Oxidoreductase</keyword>
<feature type="binding site" evidence="6">
    <location>
        <position position="65"/>
    </location>
    <ligand>
        <name>Fe cation</name>
        <dbReference type="ChEBI" id="CHEBI:24875"/>
    </ligand>
</feature>
<keyword evidence="3 6" id="KW-0533">Nickel</keyword>
<feature type="binding site" evidence="6">
    <location>
        <position position="465"/>
    </location>
    <ligand>
        <name>Mg(2+)</name>
        <dbReference type="ChEBI" id="CHEBI:18420"/>
    </ligand>
</feature>
<keyword evidence="6" id="KW-0408">Iron</keyword>
<dbReference type="SUPFAM" id="SSF56762">
    <property type="entry name" value="HydB/Nqo4-like"/>
    <property type="match status" value="1"/>
</dbReference>
<feature type="binding site" evidence="6">
    <location>
        <position position="62"/>
    </location>
    <ligand>
        <name>Mg(2+)</name>
        <dbReference type="ChEBI" id="CHEBI:18420"/>
    </ligand>
</feature>
<feature type="binding site" evidence="6">
    <location>
        <position position="43"/>
    </location>
    <ligand>
        <name>Mg(2+)</name>
        <dbReference type="ChEBI" id="CHEBI:18420"/>
    </ligand>
</feature>